<keyword evidence="1" id="KW-0812">Transmembrane</keyword>
<dbReference type="KEGG" id="vg:80402175"/>
<dbReference type="RefSeq" id="YP_010772462.1">
    <property type="nucleotide sequence ID" value="NC_074644.1"/>
</dbReference>
<keyword evidence="1" id="KW-1133">Transmembrane helix</keyword>
<feature type="transmembrane region" description="Helical" evidence="1">
    <location>
        <begin position="7"/>
        <end position="27"/>
    </location>
</feature>
<reference evidence="2 3" key="1">
    <citation type="journal article" date="2022" name="Nat. Microbiol.">
        <title>Three families of Asgard archaeal viruses identified in metagenome-assembled genomes.</title>
        <authorList>
            <person name="Medvedeva S."/>
            <person name="Sun J."/>
            <person name="Yutin N."/>
            <person name="Koonin E.V."/>
            <person name="Nunoura T."/>
            <person name="Rinke C."/>
            <person name="Krupovic M."/>
        </authorList>
    </citation>
    <scope>NUCLEOTIDE SEQUENCE [LARGE SCALE GENOMIC DNA]</scope>
    <source>
        <strain evidence="2">VerdaV1</strain>
    </source>
</reference>
<evidence type="ECO:0000313" key="3">
    <source>
        <dbReference type="Proteomes" id="UP001162252"/>
    </source>
</evidence>
<dbReference type="PROSITE" id="PS51257">
    <property type="entry name" value="PROKAR_LIPOPROTEIN"/>
    <property type="match status" value="1"/>
</dbReference>
<dbReference type="EMBL" id="LC711077">
    <property type="protein sequence ID" value="BDI54866.1"/>
    <property type="molecule type" value="Genomic_DNA"/>
</dbReference>
<protein>
    <submittedName>
        <fullName evidence="2">Uncharacterized protein</fullName>
    </submittedName>
</protein>
<name>A0AA35CR78_9CAUD</name>
<feature type="transmembrane region" description="Helical" evidence="1">
    <location>
        <begin position="57"/>
        <end position="81"/>
    </location>
</feature>
<sequence length="85" mass="9709">MNKNKLIWINIILIAFTPFPIMGLHLISNGLISCLQHTNNIMECSFYFSGIKIDPSLFYNLVLCSLIGIYIFTLISMIIILKGER</sequence>
<accession>A0AA35CR78</accession>
<proteinExistence type="predicted"/>
<evidence type="ECO:0000256" key="1">
    <source>
        <dbReference type="SAM" id="Phobius"/>
    </source>
</evidence>
<dbReference type="Proteomes" id="UP001162252">
    <property type="component" value="Segment"/>
</dbReference>
<evidence type="ECO:0000313" key="2">
    <source>
        <dbReference type="EMBL" id="BDI54866.1"/>
    </source>
</evidence>
<organism evidence="2 3">
    <name type="scientific">Lokiarchaeia virus VerdaV1</name>
    <dbReference type="NCBI Taxonomy" id="3070170"/>
    <lineage>
        <taxon>Viruses</taxon>
        <taxon>Duplodnaviria</taxon>
        <taxon>Heunggongvirae</taxon>
        <taxon>Uroviricota</taxon>
        <taxon>Caudoviricetes</taxon>
        <taxon>Verdandiviridae</taxon>
        <taxon>Dolusvirus</taxon>
        <taxon>Dolusvirus shimokitaense</taxon>
    </lineage>
</organism>
<keyword evidence="1" id="KW-0472">Membrane</keyword>
<keyword evidence="3" id="KW-1185">Reference proteome</keyword>
<dbReference type="GeneID" id="80402175"/>